<evidence type="ECO:0000313" key="3">
    <source>
        <dbReference type="Proteomes" id="UP000291117"/>
    </source>
</evidence>
<sequence length="255" mass="28425">MRNFKINTLLLSMLLSIAFLSCKKEEPLPVTSSLIVANAVAGSKPLIINLNEGANPSYYLYDRASALKYGILESNDGKLNVENPTQRIRLFQFPDTTVTSLPLFDLKLQIAKGSINSLLLTGTVSHPDYLLDTTLPPFHNQPDSTFGVRFTNLSYQSKAVNVYLISNGERKEVEGLIYKGISGYKKYAALAKTGTYTFEFRDQETQQVLAVYTLEGAAKATENLWRYRNFTLALIGIPGTADPAQQQKTFMINNY</sequence>
<name>A0A4R0MDL8_9SPHI</name>
<dbReference type="AlphaFoldDB" id="A0A4R0MDL8"/>
<gene>
    <name evidence="2" type="ORF">EZ444_25335</name>
</gene>
<accession>A0A4R0MDL8</accession>
<keyword evidence="1" id="KW-0732">Signal</keyword>
<protein>
    <recommendedName>
        <fullName evidence="4">DUF4397 domain-containing protein</fullName>
    </recommendedName>
</protein>
<evidence type="ECO:0008006" key="4">
    <source>
        <dbReference type="Google" id="ProtNLM"/>
    </source>
</evidence>
<evidence type="ECO:0000256" key="1">
    <source>
        <dbReference type="SAM" id="SignalP"/>
    </source>
</evidence>
<dbReference type="EMBL" id="SJSM01000033">
    <property type="protein sequence ID" value="TCC84485.1"/>
    <property type="molecule type" value="Genomic_DNA"/>
</dbReference>
<proteinExistence type="predicted"/>
<keyword evidence="3" id="KW-1185">Reference proteome</keyword>
<reference evidence="2 3" key="1">
    <citation type="submission" date="2019-02" db="EMBL/GenBank/DDBJ databases">
        <title>Pedobacter sp. RP-3-8 sp. nov., isolated from Arctic soil.</title>
        <authorList>
            <person name="Dahal R.H."/>
        </authorList>
    </citation>
    <scope>NUCLEOTIDE SEQUENCE [LARGE SCALE GENOMIC DNA]</scope>
    <source>
        <strain evidence="2 3">RP-3-8</strain>
    </source>
</reference>
<feature type="signal peptide" evidence="1">
    <location>
        <begin position="1"/>
        <end position="23"/>
    </location>
</feature>
<comment type="caution">
    <text evidence="2">The sequence shown here is derived from an EMBL/GenBank/DDBJ whole genome shotgun (WGS) entry which is preliminary data.</text>
</comment>
<evidence type="ECO:0000313" key="2">
    <source>
        <dbReference type="EMBL" id="TCC84485.1"/>
    </source>
</evidence>
<dbReference type="RefSeq" id="WP_131612649.1">
    <property type="nucleotide sequence ID" value="NZ_SJSM01000033.1"/>
</dbReference>
<dbReference type="PROSITE" id="PS51257">
    <property type="entry name" value="PROKAR_LIPOPROTEIN"/>
    <property type="match status" value="1"/>
</dbReference>
<dbReference type="OrthoDB" id="751045at2"/>
<dbReference type="Proteomes" id="UP000291117">
    <property type="component" value="Unassembled WGS sequence"/>
</dbReference>
<feature type="chain" id="PRO_5020302263" description="DUF4397 domain-containing protein" evidence="1">
    <location>
        <begin position="24"/>
        <end position="255"/>
    </location>
</feature>
<organism evidence="2 3">
    <name type="scientific">Pedobacter hiemivivus</name>
    <dbReference type="NCBI Taxonomy" id="2530454"/>
    <lineage>
        <taxon>Bacteria</taxon>
        <taxon>Pseudomonadati</taxon>
        <taxon>Bacteroidota</taxon>
        <taxon>Sphingobacteriia</taxon>
        <taxon>Sphingobacteriales</taxon>
        <taxon>Sphingobacteriaceae</taxon>
        <taxon>Pedobacter</taxon>
    </lineage>
</organism>